<evidence type="ECO:0000313" key="1">
    <source>
        <dbReference type="EMBL" id="GKX68331.1"/>
    </source>
</evidence>
<sequence length="143" mass="16398">MIKSILKRGLLGILISISLTVIVLLAILLLNGYSSITLDITILTKYFTSSVIIGFIAFAGSVLFDIEKWSLIIRTLVHFVITYIPIIHFIKYAGWIPNSTLYQAEFLSLYVLFYILHFFWYVTNNKKDAAYLNEQLQKIGVKK</sequence>
<name>A0ACB5RGY4_9CLOT</name>
<accession>A0ACB5RGY4</accession>
<protein>
    <submittedName>
        <fullName evidence="1">Uncharacterized protein</fullName>
    </submittedName>
</protein>
<dbReference type="EMBL" id="BROD01000001">
    <property type="protein sequence ID" value="GKX68331.1"/>
    <property type="molecule type" value="Genomic_DNA"/>
</dbReference>
<reference evidence="1" key="1">
    <citation type="journal article" date="2025" name="Int. J. Syst. Evol. Microbiol.">
        <title>Inconstantimicrobium mannanitabidum sp. nov., a novel member of the family Clostridiaceae isolated from anoxic soil under the treatment of reductive soil disinfestation.</title>
        <authorList>
            <person name="Ueki A."/>
            <person name="Tonouchi A."/>
            <person name="Honma S."/>
            <person name="Kaku N."/>
            <person name="Ueki K."/>
        </authorList>
    </citation>
    <scope>NUCLEOTIDE SEQUENCE</scope>
    <source>
        <strain evidence="1">TW13</strain>
    </source>
</reference>
<dbReference type="Proteomes" id="UP001058074">
    <property type="component" value="Unassembled WGS sequence"/>
</dbReference>
<evidence type="ECO:0000313" key="2">
    <source>
        <dbReference type="Proteomes" id="UP001058074"/>
    </source>
</evidence>
<keyword evidence="2" id="KW-1185">Reference proteome</keyword>
<comment type="caution">
    <text evidence="1">The sequence shown here is derived from an EMBL/GenBank/DDBJ whole genome shotgun (WGS) entry which is preliminary data.</text>
</comment>
<gene>
    <name evidence="1" type="ORF">rsdtw13_35890</name>
</gene>
<organism evidence="1 2">
    <name type="scientific">Inconstantimicrobium mannanitabidum</name>
    <dbReference type="NCBI Taxonomy" id="1604901"/>
    <lineage>
        <taxon>Bacteria</taxon>
        <taxon>Bacillati</taxon>
        <taxon>Bacillota</taxon>
        <taxon>Clostridia</taxon>
        <taxon>Eubacteriales</taxon>
        <taxon>Clostridiaceae</taxon>
        <taxon>Inconstantimicrobium</taxon>
    </lineage>
</organism>
<proteinExistence type="predicted"/>